<evidence type="ECO:0000256" key="1">
    <source>
        <dbReference type="ARBA" id="ARBA00004123"/>
    </source>
</evidence>
<dbReference type="InterPro" id="IPR004827">
    <property type="entry name" value="bZIP"/>
</dbReference>
<reference evidence="5 6" key="1">
    <citation type="submission" date="2024-03" db="EMBL/GenBank/DDBJ databases">
        <title>Genome-scale model development and genomic sequencing of the oleaginous clade Lipomyces.</title>
        <authorList>
            <consortium name="Lawrence Berkeley National Laboratory"/>
            <person name="Czajka J.J."/>
            <person name="Han Y."/>
            <person name="Kim J."/>
            <person name="Mondo S.J."/>
            <person name="Hofstad B.A."/>
            <person name="Robles A."/>
            <person name="Haridas S."/>
            <person name="Riley R."/>
            <person name="LaButti K."/>
            <person name="Pangilinan J."/>
            <person name="Andreopoulos W."/>
            <person name="Lipzen A."/>
            <person name="Yan J."/>
            <person name="Wang M."/>
            <person name="Ng V."/>
            <person name="Grigoriev I.V."/>
            <person name="Spatafora J.W."/>
            <person name="Magnuson J.K."/>
            <person name="Baker S.E."/>
            <person name="Pomraning K.R."/>
        </authorList>
    </citation>
    <scope>NUCLEOTIDE SEQUENCE [LARGE SCALE GENOMIC DNA]</scope>
    <source>
        <strain evidence="5 6">Phaff 52-87</strain>
    </source>
</reference>
<dbReference type="SUPFAM" id="SSF57959">
    <property type="entry name" value="Leucine zipper domain"/>
    <property type="match status" value="1"/>
</dbReference>
<dbReference type="Proteomes" id="UP001498771">
    <property type="component" value="Unassembled WGS sequence"/>
</dbReference>
<feature type="region of interest" description="Disordered" evidence="3">
    <location>
        <begin position="1"/>
        <end position="86"/>
    </location>
</feature>
<dbReference type="GeneID" id="90039891"/>
<feature type="region of interest" description="Disordered" evidence="3">
    <location>
        <begin position="373"/>
        <end position="406"/>
    </location>
</feature>
<dbReference type="Gene3D" id="1.20.5.170">
    <property type="match status" value="1"/>
</dbReference>
<organism evidence="5 6">
    <name type="scientific">Myxozyma melibiosi</name>
    <dbReference type="NCBI Taxonomy" id="54550"/>
    <lineage>
        <taxon>Eukaryota</taxon>
        <taxon>Fungi</taxon>
        <taxon>Dikarya</taxon>
        <taxon>Ascomycota</taxon>
        <taxon>Saccharomycotina</taxon>
        <taxon>Lipomycetes</taxon>
        <taxon>Lipomycetales</taxon>
        <taxon>Lipomycetaceae</taxon>
        <taxon>Myxozyma</taxon>
    </lineage>
</organism>
<comment type="caution">
    <text evidence="5">The sequence shown here is derived from an EMBL/GenBank/DDBJ whole genome shotgun (WGS) entry which is preliminary data.</text>
</comment>
<accession>A0ABR1FB20</accession>
<feature type="region of interest" description="Disordered" evidence="3">
    <location>
        <begin position="153"/>
        <end position="187"/>
    </location>
</feature>
<feature type="compositionally biased region" description="Low complexity" evidence="3">
    <location>
        <begin position="1"/>
        <end position="18"/>
    </location>
</feature>
<keyword evidence="2" id="KW-0539">Nucleus</keyword>
<feature type="region of interest" description="Disordered" evidence="3">
    <location>
        <begin position="318"/>
        <end position="347"/>
    </location>
</feature>
<dbReference type="PANTHER" id="PTHR40621:SF7">
    <property type="entry name" value="BZIP DOMAIN-CONTAINING PROTEIN"/>
    <property type="match status" value="1"/>
</dbReference>
<evidence type="ECO:0000256" key="2">
    <source>
        <dbReference type="ARBA" id="ARBA00023242"/>
    </source>
</evidence>
<sequence length="607" mass="65492">MPSTPIAIQPAANIAPQPYIAPAPAPAIAPRIKPESPEDSAGVSCIRPSKEWVLPPRPKPGRKPSTETPPTKRKAQNRAAQRAFRERRAARVVELEERLHDLEQEKEDKEQNLTNTLLRIAAENQQLKSVTDELKQQVELFKQFQAQQAAAAAAGMQGAPMAMAQQPAHNLVSPAPSPGNEQNYSQDMLDRALEERLPVDPAATASPASTTGTTISSPSSQQYQYTSPSATQGLYGQSVPLRRASKQKYSSPKGSSPPAYANHRSSISIAHGSNHPSPLHTSEESPKSDSCGLCQSDGNCMCSDIGIKPATDIFPKRAHTSAAPSPAAPAPAPEHPNKRIRRDDEDDTEMDFTHAFTTAKINRRPQQAQNVYNQPPEQHQHRHNSDYSVSDNYFSSSDRSSKSGPRKIDPCGFCSSGTPCLCAEAADAEAREMEDRNQSQNQGQMMNGMTDDDMNTTLPPLRNDPHSELIRQTSKHKLVTLHPEPISDMTGTNGAVAQQFAPGTCESCQRDPMQTLFCTSLASKSGSEGGGCGNCNQPGGCCGGKKASVQDSAFIPCSAAYQTLSRHKGFKAVELPSLVGKLSTKGGQVEVASVASVLRELDRRLYN</sequence>
<feature type="compositionally biased region" description="Low complexity" evidence="3">
    <location>
        <begin position="153"/>
        <end position="168"/>
    </location>
</feature>
<dbReference type="RefSeq" id="XP_064770084.1">
    <property type="nucleotide sequence ID" value="XM_064914379.1"/>
</dbReference>
<evidence type="ECO:0000259" key="4">
    <source>
        <dbReference type="PROSITE" id="PS00036"/>
    </source>
</evidence>
<name>A0ABR1FB20_9ASCO</name>
<dbReference type="Pfam" id="PF10297">
    <property type="entry name" value="Hap4_Hap_bind"/>
    <property type="match status" value="1"/>
</dbReference>
<feature type="compositionally biased region" description="Low complexity" evidence="3">
    <location>
        <begin position="202"/>
        <end position="232"/>
    </location>
</feature>
<dbReference type="InterPro" id="IPR046347">
    <property type="entry name" value="bZIP_sf"/>
</dbReference>
<dbReference type="InterPro" id="IPR018287">
    <property type="entry name" value="Hap4_TF_heteromerisation"/>
</dbReference>
<dbReference type="InterPro" id="IPR050936">
    <property type="entry name" value="AP-1-like"/>
</dbReference>
<evidence type="ECO:0000256" key="3">
    <source>
        <dbReference type="SAM" id="MobiDB-lite"/>
    </source>
</evidence>
<dbReference type="PROSITE" id="PS00036">
    <property type="entry name" value="BZIP_BASIC"/>
    <property type="match status" value="1"/>
</dbReference>
<gene>
    <name evidence="5" type="ORF">BZA70DRAFT_292449</name>
</gene>
<feature type="compositionally biased region" description="Low complexity" evidence="3">
    <location>
        <begin position="386"/>
        <end position="398"/>
    </location>
</feature>
<comment type="subcellular location">
    <subcellularLocation>
        <location evidence="1">Nucleus</location>
    </subcellularLocation>
</comment>
<feature type="region of interest" description="Disordered" evidence="3">
    <location>
        <begin position="202"/>
        <end position="291"/>
    </location>
</feature>
<feature type="domain" description="BZIP" evidence="4">
    <location>
        <begin position="72"/>
        <end position="87"/>
    </location>
</feature>
<dbReference type="PANTHER" id="PTHR40621">
    <property type="entry name" value="TRANSCRIPTION FACTOR KAPC-RELATED"/>
    <property type="match status" value="1"/>
</dbReference>
<dbReference type="EMBL" id="JBBJBU010000001">
    <property type="protein sequence ID" value="KAK7207051.1"/>
    <property type="molecule type" value="Genomic_DNA"/>
</dbReference>
<keyword evidence="6" id="KW-1185">Reference proteome</keyword>
<proteinExistence type="predicted"/>
<evidence type="ECO:0000313" key="6">
    <source>
        <dbReference type="Proteomes" id="UP001498771"/>
    </source>
</evidence>
<evidence type="ECO:0000313" key="5">
    <source>
        <dbReference type="EMBL" id="KAK7207051.1"/>
    </source>
</evidence>
<protein>
    <recommendedName>
        <fullName evidence="4">BZIP domain-containing protein</fullName>
    </recommendedName>
</protein>
<dbReference type="SMART" id="SM00338">
    <property type="entry name" value="BRLZ"/>
    <property type="match status" value="1"/>
</dbReference>